<feature type="region of interest" description="Disordered" evidence="1">
    <location>
        <begin position="1"/>
        <end position="26"/>
    </location>
</feature>
<dbReference type="EMBL" id="WJXW01000001">
    <property type="protein sequence ID" value="KAF9741028.1"/>
    <property type="molecule type" value="Genomic_DNA"/>
</dbReference>
<sequence>MGLDRHGSLIPGGGRGTQREQQHEGHTRMELDAWLTAVCIGPTSAHFDSITAAEAQCVVGRVVLTASLQEDDPWFSFPLAVQWLGRGGSRRPHGEATRISTGKDGRRRRECRGWESGCGGVGVGWRHVHGRRRALWRPRRRLRDAACMHGGHSPTPTHTAHGWQGRAAARPTNFRIARRSLTRAVSLGACVRSAVYSACLPAHCITKLRRRSPNVAAGHQTSPLVTKSRRWVTVCATHAELDLHRIAPSAPDFLASHLPSPTSHLPRAIAVRRLR</sequence>
<gene>
    <name evidence="2" type="ORF">PMIN01_00567</name>
</gene>
<organism evidence="2 3">
    <name type="scientific">Paraphaeosphaeria minitans</name>
    <dbReference type="NCBI Taxonomy" id="565426"/>
    <lineage>
        <taxon>Eukaryota</taxon>
        <taxon>Fungi</taxon>
        <taxon>Dikarya</taxon>
        <taxon>Ascomycota</taxon>
        <taxon>Pezizomycotina</taxon>
        <taxon>Dothideomycetes</taxon>
        <taxon>Pleosporomycetidae</taxon>
        <taxon>Pleosporales</taxon>
        <taxon>Massarineae</taxon>
        <taxon>Didymosphaeriaceae</taxon>
        <taxon>Paraphaeosphaeria</taxon>
    </lineage>
</organism>
<evidence type="ECO:0000313" key="3">
    <source>
        <dbReference type="Proteomes" id="UP000756921"/>
    </source>
</evidence>
<feature type="compositionally biased region" description="Basic and acidic residues" evidence="1">
    <location>
        <begin position="17"/>
        <end position="26"/>
    </location>
</feature>
<evidence type="ECO:0000256" key="1">
    <source>
        <dbReference type="SAM" id="MobiDB-lite"/>
    </source>
</evidence>
<reference evidence="2" key="1">
    <citation type="journal article" date="2020" name="Mol. Plant Microbe Interact.">
        <title>Genome Sequence of the Biocontrol Agent Coniothyrium minitans strain Conio (IMI 134523).</title>
        <authorList>
            <person name="Patel D."/>
            <person name="Shittu T.A."/>
            <person name="Baroncelli R."/>
            <person name="Muthumeenakshi S."/>
            <person name="Osborne T.H."/>
            <person name="Janganan T.K."/>
            <person name="Sreenivasaprasad S."/>
        </authorList>
    </citation>
    <scope>NUCLEOTIDE SEQUENCE</scope>
    <source>
        <strain evidence="2">Conio</strain>
    </source>
</reference>
<keyword evidence="3" id="KW-1185">Reference proteome</keyword>
<proteinExistence type="predicted"/>
<comment type="caution">
    <text evidence="2">The sequence shown here is derived from an EMBL/GenBank/DDBJ whole genome shotgun (WGS) entry which is preliminary data.</text>
</comment>
<protein>
    <submittedName>
        <fullName evidence="2">Uncharacterized protein</fullName>
    </submittedName>
</protein>
<dbReference type="AlphaFoldDB" id="A0A9P6GTM0"/>
<evidence type="ECO:0000313" key="2">
    <source>
        <dbReference type="EMBL" id="KAF9741028.1"/>
    </source>
</evidence>
<dbReference type="Proteomes" id="UP000756921">
    <property type="component" value="Unassembled WGS sequence"/>
</dbReference>
<name>A0A9P6GTM0_9PLEO</name>
<accession>A0A9P6GTM0</accession>